<evidence type="ECO:0000256" key="6">
    <source>
        <dbReference type="SAM" id="MobiDB-lite"/>
    </source>
</evidence>
<keyword evidence="3" id="KW-0472">Membrane</keyword>
<keyword evidence="5" id="KW-0449">Lipoprotein</keyword>
<feature type="region of interest" description="Disordered" evidence="6">
    <location>
        <begin position="32"/>
        <end position="57"/>
    </location>
</feature>
<sequence>MVLKAKKWLSGFLAATMIIVLLAACGKGNSNNDSSPSASPAASPSGSASAAPSDSSAPAKLEGNLVVWTYFDQVKILAESFMAKNPGVKVDVQIFPGDQYETKLMTALQTGQNAPDIVDLDRGYIGKFLESPYLADLSAMGGDDVVKDHIPYVKEYGKSADGKLRAISDNSSPGGFWYVRESAKKWLGTDDPDQISAMVDSWDKIVDLGKKVAKDSGGKVHLIQSAGGLFDIMAYNTQPWVQDGKLVIDPKWKETYETQLKIRNEGVDAKLGFMSSGWGSALNNGDVVLTSMPSWATFMIDNKDGKAKGKFGVAKTPEGWFIGGRYEGIYEKSKNKELAFEFLKYVASPEWQLENLQKTGNMPSNALVFDQNQDSFKMDMLGDQLILKAYADQMKSLPGVKADKYNEGVLSKWGKVAGEGINNNTPYDKVVQAFKKEVKNTYPEIKVE</sequence>
<dbReference type="OrthoDB" id="55273at2"/>
<keyword evidence="9" id="KW-1185">Reference proteome</keyword>
<dbReference type="Gene3D" id="3.40.190.10">
    <property type="entry name" value="Periplasmic binding protein-like II"/>
    <property type="match status" value="1"/>
</dbReference>
<dbReference type="SUPFAM" id="SSF53850">
    <property type="entry name" value="Periplasmic binding protein-like II"/>
    <property type="match status" value="1"/>
</dbReference>
<reference evidence="8 9" key="1">
    <citation type="submission" date="2019-04" db="EMBL/GenBank/DDBJ databases">
        <title>Cohnella sp. nov., isolated from soil.</title>
        <authorList>
            <person name="Kim W."/>
        </authorList>
    </citation>
    <scope>NUCLEOTIDE SEQUENCE [LARGE SCALE GENOMIC DNA]</scope>
    <source>
        <strain evidence="8 9">CAU 1483</strain>
    </source>
</reference>
<dbReference type="PANTHER" id="PTHR43649">
    <property type="entry name" value="ARABINOSE-BINDING PROTEIN-RELATED"/>
    <property type="match status" value="1"/>
</dbReference>
<accession>A0A4U0FF30</accession>
<dbReference type="AlphaFoldDB" id="A0A4U0FF30"/>
<evidence type="ECO:0000256" key="5">
    <source>
        <dbReference type="ARBA" id="ARBA00023288"/>
    </source>
</evidence>
<comment type="caution">
    <text evidence="8">The sequence shown here is derived from an EMBL/GenBank/DDBJ whole genome shotgun (WGS) entry which is preliminary data.</text>
</comment>
<organism evidence="8 9">
    <name type="scientific">Cohnella pontilimi</name>
    <dbReference type="NCBI Taxonomy" id="2564100"/>
    <lineage>
        <taxon>Bacteria</taxon>
        <taxon>Bacillati</taxon>
        <taxon>Bacillota</taxon>
        <taxon>Bacilli</taxon>
        <taxon>Bacillales</taxon>
        <taxon>Paenibacillaceae</taxon>
        <taxon>Cohnella</taxon>
    </lineage>
</organism>
<dbReference type="PANTHER" id="PTHR43649:SF33">
    <property type="entry name" value="POLYGALACTURONAN_RHAMNOGALACTURONAN-BINDING PROTEIN YTCQ"/>
    <property type="match status" value="1"/>
</dbReference>
<dbReference type="Proteomes" id="UP000309673">
    <property type="component" value="Unassembled WGS sequence"/>
</dbReference>
<gene>
    <name evidence="8" type="ORF">E5161_06750</name>
</gene>
<feature type="signal peptide" evidence="7">
    <location>
        <begin position="1"/>
        <end position="23"/>
    </location>
</feature>
<feature type="chain" id="PRO_5038751080" evidence="7">
    <location>
        <begin position="24"/>
        <end position="448"/>
    </location>
</feature>
<evidence type="ECO:0000256" key="2">
    <source>
        <dbReference type="ARBA" id="ARBA00022729"/>
    </source>
</evidence>
<keyword evidence="2 7" id="KW-0732">Signal</keyword>
<evidence type="ECO:0000256" key="4">
    <source>
        <dbReference type="ARBA" id="ARBA00023139"/>
    </source>
</evidence>
<evidence type="ECO:0000256" key="3">
    <source>
        <dbReference type="ARBA" id="ARBA00023136"/>
    </source>
</evidence>
<dbReference type="InterPro" id="IPR006059">
    <property type="entry name" value="SBP"/>
</dbReference>
<dbReference type="EMBL" id="SUPK01000002">
    <property type="protein sequence ID" value="TJY43566.1"/>
    <property type="molecule type" value="Genomic_DNA"/>
</dbReference>
<dbReference type="PROSITE" id="PS51257">
    <property type="entry name" value="PROKAR_LIPOPROTEIN"/>
    <property type="match status" value="1"/>
</dbReference>
<dbReference type="InterPro" id="IPR050490">
    <property type="entry name" value="Bact_solute-bd_prot1"/>
</dbReference>
<keyword evidence="4" id="KW-0564">Palmitate</keyword>
<evidence type="ECO:0000256" key="1">
    <source>
        <dbReference type="ARBA" id="ARBA00022475"/>
    </source>
</evidence>
<dbReference type="Pfam" id="PF13416">
    <property type="entry name" value="SBP_bac_8"/>
    <property type="match status" value="1"/>
</dbReference>
<protein>
    <submittedName>
        <fullName evidence="8">Extracellular solute-binding protein</fullName>
    </submittedName>
</protein>
<name>A0A4U0FF30_9BACL</name>
<evidence type="ECO:0000313" key="9">
    <source>
        <dbReference type="Proteomes" id="UP000309673"/>
    </source>
</evidence>
<keyword evidence="1" id="KW-1003">Cell membrane</keyword>
<evidence type="ECO:0000256" key="7">
    <source>
        <dbReference type="SAM" id="SignalP"/>
    </source>
</evidence>
<proteinExistence type="predicted"/>
<evidence type="ECO:0000313" key="8">
    <source>
        <dbReference type="EMBL" id="TJY43566.1"/>
    </source>
</evidence>